<dbReference type="Proteomes" id="UP000256661">
    <property type="component" value="Unassembled WGS sequence"/>
</dbReference>
<dbReference type="InterPro" id="IPR046030">
    <property type="entry name" value="DUF5988"/>
</dbReference>
<dbReference type="AlphaFoldDB" id="A0A3D9T243"/>
<evidence type="ECO:0000313" key="2">
    <source>
        <dbReference type="Proteomes" id="UP000256661"/>
    </source>
</evidence>
<accession>A0A3D9T243</accession>
<organism evidence="1 2">
    <name type="scientific">Thermomonospora umbrina</name>
    <dbReference type="NCBI Taxonomy" id="111806"/>
    <lineage>
        <taxon>Bacteria</taxon>
        <taxon>Bacillati</taxon>
        <taxon>Actinomycetota</taxon>
        <taxon>Actinomycetes</taxon>
        <taxon>Streptosporangiales</taxon>
        <taxon>Thermomonosporaceae</taxon>
        <taxon>Thermomonospora</taxon>
    </lineage>
</organism>
<dbReference type="EMBL" id="QTTT01000001">
    <property type="protein sequence ID" value="REF00424.1"/>
    <property type="molecule type" value="Genomic_DNA"/>
</dbReference>
<comment type="caution">
    <text evidence="1">The sequence shown here is derived from an EMBL/GenBank/DDBJ whole genome shotgun (WGS) entry which is preliminary data.</text>
</comment>
<dbReference type="RefSeq" id="WP_245974626.1">
    <property type="nucleotide sequence ID" value="NZ_QTTT01000001.1"/>
</dbReference>
<name>A0A3D9T243_9ACTN</name>
<gene>
    <name evidence="1" type="ORF">DFJ69_5959</name>
</gene>
<evidence type="ECO:0000313" key="1">
    <source>
        <dbReference type="EMBL" id="REF00424.1"/>
    </source>
</evidence>
<sequence>MISGPDHSSGPVNATADRTAKIKAVFVDCPRDLPISSRIGEAFRDSDEVKLAFYGGYEHFTSAGYCCEVGGELVTVFRWTGRTEIAE</sequence>
<protein>
    <submittedName>
        <fullName evidence="1">Uncharacterized protein</fullName>
    </submittedName>
</protein>
<keyword evidence="2" id="KW-1185">Reference proteome</keyword>
<dbReference type="Pfam" id="PF19450">
    <property type="entry name" value="DUF5988"/>
    <property type="match status" value="1"/>
</dbReference>
<proteinExistence type="predicted"/>
<reference evidence="1 2" key="1">
    <citation type="submission" date="2018-08" db="EMBL/GenBank/DDBJ databases">
        <title>Sequencing the genomes of 1000 actinobacteria strains.</title>
        <authorList>
            <person name="Klenk H.-P."/>
        </authorList>
    </citation>
    <scope>NUCLEOTIDE SEQUENCE [LARGE SCALE GENOMIC DNA]</scope>
    <source>
        <strain evidence="1 2">DSM 43927</strain>
    </source>
</reference>